<protein>
    <submittedName>
        <fullName evidence="2">Uncharacterized protein</fullName>
    </submittedName>
</protein>
<accession>A0A914AYL0</accession>
<feature type="compositionally biased region" description="Acidic residues" evidence="1">
    <location>
        <begin position="90"/>
        <end position="106"/>
    </location>
</feature>
<proteinExistence type="predicted"/>
<organism evidence="2 3">
    <name type="scientific">Patiria miniata</name>
    <name type="common">Bat star</name>
    <name type="synonym">Asterina miniata</name>
    <dbReference type="NCBI Taxonomy" id="46514"/>
    <lineage>
        <taxon>Eukaryota</taxon>
        <taxon>Metazoa</taxon>
        <taxon>Echinodermata</taxon>
        <taxon>Eleutherozoa</taxon>
        <taxon>Asterozoa</taxon>
        <taxon>Asteroidea</taxon>
        <taxon>Valvatacea</taxon>
        <taxon>Valvatida</taxon>
        <taxon>Asterinidae</taxon>
        <taxon>Patiria</taxon>
    </lineage>
</organism>
<feature type="compositionally biased region" description="Basic and acidic residues" evidence="1">
    <location>
        <begin position="142"/>
        <end position="178"/>
    </location>
</feature>
<dbReference type="EnsemblMetazoa" id="XM_038212830.1">
    <property type="protein sequence ID" value="XP_038068758.1"/>
    <property type="gene ID" value="LOC119738098"/>
</dbReference>
<dbReference type="PANTHER" id="PTHR28674">
    <property type="entry name" value="SIMILAR TO DNA SEGMENT, CHR 10, WAYNE STATE UNIVERSITY 102,-EXPRESSED"/>
    <property type="match status" value="1"/>
</dbReference>
<sequence>MSEIQQTHSKDLLDVGKAGHDDPLLIRKKKPYRMPPSSVLGQVKSFLPKMQEANSQLEERLKTAAPEDLDIENITDCENEVIEMNLAVFAEDDNSSSDDDDNDDYDSERQDGSSDEALPSCGEVTAANIKLPNNTSSRPKRTIIEDLSRVKDNDLRSGVKPDSDKETTVPACIREDTSGQKQDVVADTEIGQSQTFDMNR</sequence>
<reference evidence="2" key="1">
    <citation type="submission" date="2022-11" db="UniProtKB">
        <authorList>
            <consortium name="EnsemblMetazoa"/>
        </authorList>
    </citation>
    <scope>IDENTIFICATION</scope>
</reference>
<dbReference type="AlphaFoldDB" id="A0A914AYL0"/>
<evidence type="ECO:0000313" key="3">
    <source>
        <dbReference type="Proteomes" id="UP000887568"/>
    </source>
</evidence>
<dbReference type="GO" id="GO:0000492">
    <property type="term" value="P:box C/D snoRNP assembly"/>
    <property type="evidence" value="ECO:0007669"/>
    <property type="project" value="InterPro"/>
</dbReference>
<dbReference type="GeneID" id="119738098"/>
<dbReference type="OrthoDB" id="1112980at2759"/>
<dbReference type="PANTHER" id="PTHR28674:SF1">
    <property type="entry name" value="NOP PROTEIN CHAPERONE 1"/>
    <property type="match status" value="1"/>
</dbReference>
<feature type="region of interest" description="Disordered" evidence="1">
    <location>
        <begin position="90"/>
        <end position="200"/>
    </location>
</feature>
<dbReference type="InterPro" id="IPR027921">
    <property type="entry name" value="NOPCHAP1"/>
</dbReference>
<feature type="region of interest" description="Disordered" evidence="1">
    <location>
        <begin position="1"/>
        <end position="38"/>
    </location>
</feature>
<dbReference type="OMA" id="ACIREDT"/>
<dbReference type="RefSeq" id="XP_038068758.1">
    <property type="nucleotide sequence ID" value="XM_038212830.1"/>
</dbReference>
<dbReference type="GO" id="GO:0062064">
    <property type="term" value="F:box C/D methylation guide snoRNP complex binding"/>
    <property type="evidence" value="ECO:0007669"/>
    <property type="project" value="TreeGrafter"/>
</dbReference>
<dbReference type="Proteomes" id="UP000887568">
    <property type="component" value="Unplaced"/>
</dbReference>
<keyword evidence="3" id="KW-1185">Reference proteome</keyword>
<feature type="compositionally biased region" description="Polar residues" evidence="1">
    <location>
        <begin position="190"/>
        <end position="200"/>
    </location>
</feature>
<dbReference type="Pfam" id="PF15370">
    <property type="entry name" value="NOPCHAP1"/>
    <property type="match status" value="1"/>
</dbReference>
<evidence type="ECO:0000256" key="1">
    <source>
        <dbReference type="SAM" id="MobiDB-lite"/>
    </source>
</evidence>
<feature type="compositionally biased region" description="Basic and acidic residues" evidence="1">
    <location>
        <begin position="8"/>
        <end position="25"/>
    </location>
</feature>
<evidence type="ECO:0000313" key="2">
    <source>
        <dbReference type="EnsemblMetazoa" id="XP_038068758.1"/>
    </source>
</evidence>
<name>A0A914AYL0_PATMI</name>